<evidence type="ECO:0000313" key="2">
    <source>
        <dbReference type="Proteomes" id="UP000438429"/>
    </source>
</evidence>
<dbReference type="Proteomes" id="UP000438429">
    <property type="component" value="Unassembled WGS sequence"/>
</dbReference>
<proteinExistence type="predicted"/>
<evidence type="ECO:0000313" key="1">
    <source>
        <dbReference type="EMBL" id="KAF0047688.1"/>
    </source>
</evidence>
<comment type="caution">
    <text evidence="1">The sequence shown here is derived from an EMBL/GenBank/DDBJ whole genome shotgun (WGS) entry which is preliminary data.</text>
</comment>
<name>A0A6A4TTM1_SCOMX</name>
<reference evidence="1 2" key="1">
    <citation type="submission" date="2019-06" db="EMBL/GenBank/DDBJ databases">
        <title>Draft genomes of female and male turbot (Scophthalmus maximus).</title>
        <authorList>
            <person name="Xu H."/>
            <person name="Xu X.-W."/>
            <person name="Shao C."/>
            <person name="Chen S."/>
        </authorList>
    </citation>
    <scope>NUCLEOTIDE SEQUENCE [LARGE SCALE GENOMIC DNA]</scope>
    <source>
        <strain evidence="1">Ysfricsl-2016a</strain>
        <tissue evidence="1">Blood</tissue>
    </source>
</reference>
<sequence>MLSGHRPSAASAGWSFECNKPSVFVEAANGSSVGEQFAPITALKAAVYGKAPQSVTEDPFAIKINANTFTQQLQTVNQ</sequence>
<dbReference type="EMBL" id="VEVO01000001">
    <property type="protein sequence ID" value="KAF0047688.1"/>
    <property type="molecule type" value="Genomic_DNA"/>
</dbReference>
<dbReference type="AlphaFoldDB" id="A0A6A4TTM1"/>
<gene>
    <name evidence="1" type="ORF">F2P81_001321</name>
</gene>
<organism evidence="1 2">
    <name type="scientific">Scophthalmus maximus</name>
    <name type="common">Turbot</name>
    <name type="synonym">Psetta maxima</name>
    <dbReference type="NCBI Taxonomy" id="52904"/>
    <lineage>
        <taxon>Eukaryota</taxon>
        <taxon>Metazoa</taxon>
        <taxon>Chordata</taxon>
        <taxon>Craniata</taxon>
        <taxon>Vertebrata</taxon>
        <taxon>Euteleostomi</taxon>
        <taxon>Actinopterygii</taxon>
        <taxon>Neopterygii</taxon>
        <taxon>Teleostei</taxon>
        <taxon>Neoteleostei</taxon>
        <taxon>Acanthomorphata</taxon>
        <taxon>Carangaria</taxon>
        <taxon>Pleuronectiformes</taxon>
        <taxon>Pleuronectoidei</taxon>
        <taxon>Scophthalmidae</taxon>
        <taxon>Scophthalmus</taxon>
    </lineage>
</organism>
<accession>A0A6A4TTM1</accession>
<protein>
    <submittedName>
        <fullName evidence="1">Uncharacterized protein</fullName>
    </submittedName>
</protein>